<dbReference type="InterPro" id="IPR010016">
    <property type="entry name" value="PxpB"/>
</dbReference>
<evidence type="ECO:0000259" key="4">
    <source>
        <dbReference type="SMART" id="SM00796"/>
    </source>
</evidence>
<dbReference type="InterPro" id="IPR003833">
    <property type="entry name" value="CT_C_D"/>
</dbReference>
<evidence type="ECO:0000313" key="6">
    <source>
        <dbReference type="Proteomes" id="UP000028701"/>
    </source>
</evidence>
<dbReference type="PANTHER" id="PTHR34698">
    <property type="entry name" value="5-OXOPROLINASE SUBUNIT B"/>
    <property type="match status" value="1"/>
</dbReference>
<dbReference type="EMBL" id="BBJU01000037">
    <property type="protein sequence ID" value="GAK73383.1"/>
    <property type="molecule type" value="Genomic_DNA"/>
</dbReference>
<organism evidence="5 6">
    <name type="scientific">Agrobacterium rubi TR3 = NBRC 13261</name>
    <dbReference type="NCBI Taxonomy" id="1368415"/>
    <lineage>
        <taxon>Bacteria</taxon>
        <taxon>Pseudomonadati</taxon>
        <taxon>Pseudomonadota</taxon>
        <taxon>Alphaproteobacteria</taxon>
        <taxon>Hyphomicrobiales</taxon>
        <taxon>Rhizobiaceae</taxon>
        <taxon>Rhizobium/Agrobacterium group</taxon>
        <taxon>Agrobacterium</taxon>
    </lineage>
</organism>
<accession>A0A081D387</accession>
<comment type="caution">
    <text evidence="5">The sequence shown here is derived from an EMBL/GenBank/DDBJ whole genome shotgun (WGS) entry which is preliminary data.</text>
</comment>
<protein>
    <recommendedName>
        <fullName evidence="4">Carboxyltransferase domain-containing protein</fullName>
    </recommendedName>
</protein>
<dbReference type="AlphaFoldDB" id="A0A081D387"/>
<dbReference type="Gene3D" id="2.40.100.10">
    <property type="entry name" value="Cyclophilin-like"/>
    <property type="match status" value="1"/>
</dbReference>
<evidence type="ECO:0000256" key="3">
    <source>
        <dbReference type="ARBA" id="ARBA00022840"/>
    </source>
</evidence>
<dbReference type="SUPFAM" id="SSF160467">
    <property type="entry name" value="PH0987 N-terminal domain-like"/>
    <property type="match status" value="1"/>
</dbReference>
<dbReference type="GO" id="GO:0005524">
    <property type="term" value="F:ATP binding"/>
    <property type="evidence" value="ECO:0007669"/>
    <property type="project" value="UniProtKB-KW"/>
</dbReference>
<feature type="domain" description="Carboxyltransferase" evidence="4">
    <location>
        <begin position="23"/>
        <end position="221"/>
    </location>
</feature>
<evidence type="ECO:0000256" key="1">
    <source>
        <dbReference type="ARBA" id="ARBA00022741"/>
    </source>
</evidence>
<dbReference type="Pfam" id="PF02682">
    <property type="entry name" value="CT_C_D"/>
    <property type="match status" value="1"/>
</dbReference>
<dbReference type="Proteomes" id="UP000028701">
    <property type="component" value="Unassembled WGS sequence"/>
</dbReference>
<keyword evidence="2" id="KW-0378">Hydrolase</keyword>
<dbReference type="NCBIfam" id="TIGR00370">
    <property type="entry name" value="5-oxoprolinase subunit PxpB"/>
    <property type="match status" value="1"/>
</dbReference>
<reference evidence="5 6" key="1">
    <citation type="submission" date="2014-08" db="EMBL/GenBank/DDBJ databases">
        <title>Whole genome shotgun sequence of Rhizobium rubi NBRC 13261.</title>
        <authorList>
            <person name="Katano-Makiyama Y."/>
            <person name="Hosoyama A."/>
            <person name="Hashimoto M."/>
            <person name="Hosoyama Y."/>
            <person name="Noguchi M."/>
            <person name="Tsuchikane K."/>
            <person name="Uohara A."/>
            <person name="Ohji S."/>
            <person name="Ichikawa N."/>
            <person name="Kimura A."/>
            <person name="Yamazoe A."/>
            <person name="Fujita N."/>
        </authorList>
    </citation>
    <scope>NUCLEOTIDE SEQUENCE [LARGE SCALE GENOMIC DNA]</scope>
    <source>
        <strain evidence="5 6">NBRC 13261</strain>
    </source>
</reference>
<dbReference type="SUPFAM" id="SSF50891">
    <property type="entry name" value="Cyclophilin-like"/>
    <property type="match status" value="1"/>
</dbReference>
<dbReference type="SMART" id="SM00796">
    <property type="entry name" value="AHS1"/>
    <property type="match status" value="1"/>
</dbReference>
<keyword evidence="3" id="KW-0067">ATP-binding</keyword>
<dbReference type="GO" id="GO:0016787">
    <property type="term" value="F:hydrolase activity"/>
    <property type="evidence" value="ECO:0007669"/>
    <property type="project" value="UniProtKB-KW"/>
</dbReference>
<keyword evidence="1" id="KW-0547">Nucleotide-binding</keyword>
<gene>
    <name evidence="5" type="ORF">RRU01S_37_00150</name>
</gene>
<dbReference type="eggNOG" id="COG2049">
    <property type="taxonomic scope" value="Bacteria"/>
</dbReference>
<proteinExistence type="predicted"/>
<evidence type="ECO:0000313" key="5">
    <source>
        <dbReference type="EMBL" id="GAK73383.1"/>
    </source>
</evidence>
<sequence length="236" mass="25302">MMIATSSILTTQALQVHPAKGQARVSFIGSRSILLEAPGEFDLAAQRWIWALSQIAGAWPDVAEVIPGMTNLLTILKETPESPEAVADRLLNAWDNASSVDLAGKTVEIPVHYGGEYATDLAALCDFSGLSDRDVVRIHYEATYRVFALGSAPGFGYLHGLDARIYMPRKTVPSIKMERGCVTIGGMQTGVAMLTGPNGWNSIGYADLQMFDPSAATPALLAPGDTVHFVPARIEL</sequence>
<dbReference type="PANTHER" id="PTHR34698:SF2">
    <property type="entry name" value="5-OXOPROLINASE SUBUNIT B"/>
    <property type="match status" value="1"/>
</dbReference>
<name>A0A081D387_9HYPH</name>
<dbReference type="InterPro" id="IPR029000">
    <property type="entry name" value="Cyclophilin-like_dom_sf"/>
</dbReference>
<evidence type="ECO:0000256" key="2">
    <source>
        <dbReference type="ARBA" id="ARBA00022801"/>
    </source>
</evidence>